<keyword evidence="1" id="KW-1133">Transmembrane helix</keyword>
<evidence type="ECO:0000313" key="2">
    <source>
        <dbReference type="EMBL" id="MPM01780.1"/>
    </source>
</evidence>
<comment type="caution">
    <text evidence="2">The sequence shown here is derived from an EMBL/GenBank/DDBJ whole genome shotgun (WGS) entry which is preliminary data.</text>
</comment>
<evidence type="ECO:0000256" key="1">
    <source>
        <dbReference type="SAM" id="Phobius"/>
    </source>
</evidence>
<organism evidence="2">
    <name type="scientific">bioreactor metagenome</name>
    <dbReference type="NCBI Taxonomy" id="1076179"/>
    <lineage>
        <taxon>unclassified sequences</taxon>
        <taxon>metagenomes</taxon>
        <taxon>ecological metagenomes</taxon>
    </lineage>
</organism>
<feature type="transmembrane region" description="Helical" evidence="1">
    <location>
        <begin position="42"/>
        <end position="63"/>
    </location>
</feature>
<accession>A0A644WD99</accession>
<sequence length="360" mass="41328">MNFKDSYKKDNEKIKPRKEVLLSLSDKVKNNKESKVTRKSKFSYKLTSSIVAALLILSVIIFAKEKIGFKNILANNDLNNIGENQNKENKIDDSINGDSIKDGIYVPKQQLGIIDPNVQACRIATLVYKGRIYTTQSVEFPLEIGKELIDKKIGVTWDLMSEIQDNGTSAGYIDLEALKDFASISEGDEVYTAKGYDESFRLITYTKNEYGEYVNLWECLNDFILADGSYVFGMMNIRENLGSATWKSFNNWNNGIIEEKEITIDDTVNSFIDSMYKGTPYSLEDESLRNELFDKESNYSSEEDYADINEESQKFIFLKMKDGTKAEIRLFKSGYIYYSGLNFAFKLDEESFNNMWNKLN</sequence>
<reference evidence="2" key="1">
    <citation type="submission" date="2019-08" db="EMBL/GenBank/DDBJ databases">
        <authorList>
            <person name="Kucharzyk K."/>
            <person name="Murdoch R.W."/>
            <person name="Higgins S."/>
            <person name="Loffler F."/>
        </authorList>
    </citation>
    <scope>NUCLEOTIDE SEQUENCE</scope>
</reference>
<protein>
    <submittedName>
        <fullName evidence="2">Uncharacterized protein</fullName>
    </submittedName>
</protein>
<keyword evidence="1" id="KW-0812">Transmembrane</keyword>
<dbReference type="AlphaFoldDB" id="A0A644WD99"/>
<dbReference type="EMBL" id="VSSQ01000822">
    <property type="protein sequence ID" value="MPM01780.1"/>
    <property type="molecule type" value="Genomic_DNA"/>
</dbReference>
<gene>
    <name evidence="2" type="ORF">SDC9_48020</name>
</gene>
<keyword evidence="1" id="KW-0472">Membrane</keyword>
<proteinExistence type="predicted"/>
<name>A0A644WD99_9ZZZZ</name>